<sequence length="291" mass="31926">MSQFDRRLHPVRPDVAAREYEGKCSAARFVDGQLHAIGADRVALRAEPSQSAGVDTELLYGETFEAFDEREGWTWGRNKTDGYVGWLPSAALSTPFEPTHRVLALRTYRYPAAELKHPPVGLISLGSQVRVTRMHVNRDLAYAELHDGTFVVAKHLTEITARQDDWVSTAEALLGIPYLWGGRSSLGLDCSGLVQLSAATGGHLLLRDADMQEATAGRALDISAGLPELQRGDLLFWKGHVGVLSDPQTLLHANGYTMTVAYEPLDAALERIAKNEFGQLTAVRRLPALLD</sequence>
<dbReference type="InterPro" id="IPR041382">
    <property type="entry name" value="SH3_16"/>
</dbReference>
<protein>
    <submittedName>
        <fullName evidence="6">Glycoside hydrolase</fullName>
    </submittedName>
</protein>
<dbReference type="InterPro" id="IPR051794">
    <property type="entry name" value="PG_Endopeptidase_C40"/>
</dbReference>
<dbReference type="PANTHER" id="PTHR47359">
    <property type="entry name" value="PEPTIDOGLYCAN DL-ENDOPEPTIDASE CWLO"/>
    <property type="match status" value="1"/>
</dbReference>
<dbReference type="STRING" id="197461.A3843_07060"/>
<dbReference type="EMBL" id="LVVZ01000014">
    <property type="protein sequence ID" value="OKL44177.1"/>
    <property type="molecule type" value="Genomic_DNA"/>
</dbReference>
<keyword evidence="4" id="KW-0788">Thiol protease</keyword>
<dbReference type="Gene3D" id="3.90.1720.10">
    <property type="entry name" value="endopeptidase domain like (from Nostoc punctiforme)"/>
    <property type="match status" value="1"/>
</dbReference>
<evidence type="ECO:0000256" key="1">
    <source>
        <dbReference type="ARBA" id="ARBA00007074"/>
    </source>
</evidence>
<dbReference type="RefSeq" id="WP_036489569.1">
    <property type="nucleotide sequence ID" value="NZ_LVVZ01000014.1"/>
</dbReference>
<feature type="domain" description="NlpC/P60" evidence="5">
    <location>
        <begin position="160"/>
        <end position="287"/>
    </location>
</feature>
<dbReference type="GO" id="GO:0008234">
    <property type="term" value="F:cysteine-type peptidase activity"/>
    <property type="evidence" value="ECO:0007669"/>
    <property type="project" value="UniProtKB-KW"/>
</dbReference>
<proteinExistence type="inferred from homology"/>
<keyword evidence="7" id="KW-1185">Reference proteome</keyword>
<evidence type="ECO:0000313" key="7">
    <source>
        <dbReference type="Proteomes" id="UP000185783"/>
    </source>
</evidence>
<evidence type="ECO:0000256" key="4">
    <source>
        <dbReference type="ARBA" id="ARBA00022807"/>
    </source>
</evidence>
<evidence type="ECO:0000259" key="5">
    <source>
        <dbReference type="PROSITE" id="PS51935"/>
    </source>
</evidence>
<evidence type="ECO:0000313" key="6">
    <source>
        <dbReference type="EMBL" id="OKL44177.1"/>
    </source>
</evidence>
<accession>A0A1U7JHI3</accession>
<dbReference type="Pfam" id="PF00877">
    <property type="entry name" value="NLPC_P60"/>
    <property type="match status" value="1"/>
</dbReference>
<dbReference type="Gene3D" id="2.30.30.40">
    <property type="entry name" value="SH3 Domains"/>
    <property type="match status" value="1"/>
</dbReference>
<keyword evidence="3 6" id="KW-0378">Hydrolase</keyword>
<evidence type="ECO:0000256" key="2">
    <source>
        <dbReference type="ARBA" id="ARBA00022670"/>
    </source>
</evidence>
<name>A0A1U7JHI3_9HYPH</name>
<evidence type="ECO:0000256" key="3">
    <source>
        <dbReference type="ARBA" id="ARBA00022801"/>
    </source>
</evidence>
<dbReference type="AlphaFoldDB" id="A0A1U7JHI3"/>
<dbReference type="PROSITE" id="PS51935">
    <property type="entry name" value="NLPC_P60"/>
    <property type="match status" value="1"/>
</dbReference>
<dbReference type="Proteomes" id="UP000185783">
    <property type="component" value="Unassembled WGS sequence"/>
</dbReference>
<dbReference type="GO" id="GO:0006508">
    <property type="term" value="P:proteolysis"/>
    <property type="evidence" value="ECO:0007669"/>
    <property type="project" value="UniProtKB-KW"/>
</dbReference>
<reference evidence="6 7" key="1">
    <citation type="submission" date="2016-03" db="EMBL/GenBank/DDBJ databases">
        <title>Genome sequence of Nesiotobacter sp. nov., a moderately halophilic alphaproteobacterium isolated from the Yellow Sea, China.</title>
        <authorList>
            <person name="Zhang G."/>
            <person name="Zhang R."/>
        </authorList>
    </citation>
    <scope>NUCLEOTIDE SEQUENCE [LARGE SCALE GENOMIC DNA]</scope>
    <source>
        <strain evidence="6 7">WB1-6</strain>
    </source>
</reference>
<dbReference type="Pfam" id="PF18348">
    <property type="entry name" value="SH3_16"/>
    <property type="match status" value="1"/>
</dbReference>
<keyword evidence="2" id="KW-0645">Protease</keyword>
<comment type="similarity">
    <text evidence="1">Belongs to the peptidase C40 family.</text>
</comment>
<organism evidence="6 7">
    <name type="scientific">Pseudovibrio exalbescens</name>
    <dbReference type="NCBI Taxonomy" id="197461"/>
    <lineage>
        <taxon>Bacteria</taxon>
        <taxon>Pseudomonadati</taxon>
        <taxon>Pseudomonadota</taxon>
        <taxon>Alphaproteobacteria</taxon>
        <taxon>Hyphomicrobiales</taxon>
        <taxon>Stappiaceae</taxon>
        <taxon>Pseudovibrio</taxon>
    </lineage>
</organism>
<comment type="caution">
    <text evidence="6">The sequence shown here is derived from an EMBL/GenBank/DDBJ whole genome shotgun (WGS) entry which is preliminary data.</text>
</comment>
<dbReference type="PANTHER" id="PTHR47359:SF3">
    <property type="entry name" value="NLP_P60 DOMAIN-CONTAINING PROTEIN-RELATED"/>
    <property type="match status" value="1"/>
</dbReference>
<dbReference type="InterPro" id="IPR000064">
    <property type="entry name" value="NLP_P60_dom"/>
</dbReference>
<dbReference type="SUPFAM" id="SSF54001">
    <property type="entry name" value="Cysteine proteinases"/>
    <property type="match status" value="1"/>
</dbReference>
<dbReference type="InterPro" id="IPR038765">
    <property type="entry name" value="Papain-like_cys_pep_sf"/>
</dbReference>
<gene>
    <name evidence="6" type="ORF">A3843_07060</name>
</gene>